<protein>
    <submittedName>
        <fullName evidence="3">Predicted protein</fullName>
    </submittedName>
</protein>
<sequence>METLPAEVLRCVFDRLHWRDLLAVSSCATWTRDVAARDERAWERRCRERFTASELSRLTTKTEEEDREARASSASSASSAPRSWRRLFTRSVRDAVDAIDASRPTLIVTEYNEPTHYSRVRWAFSRCRDLALADLREFILSPNSSRPGGAQTDPDPPPTLLVLAGMTAILARDHASSSTAVVDALRAAGAGAGDAAAAADARDDVGARRVKVTTWTLGRLEGVGFRLRDDVFVVEGSLESLARDNPNDVWKRLGRGIRHETRDMEIVVVGPRRAHWWSALGGGGGGGGGGGAEVRP</sequence>
<dbReference type="InterPro" id="IPR001810">
    <property type="entry name" value="F-box_dom"/>
</dbReference>
<dbReference type="AlphaFoldDB" id="C1MZC1"/>
<dbReference type="KEGG" id="mpp:MICPUCDRAFT_41277"/>
<dbReference type="SUPFAM" id="SSF81383">
    <property type="entry name" value="F-box domain"/>
    <property type="match status" value="1"/>
</dbReference>
<feature type="compositionally biased region" description="Basic and acidic residues" evidence="1">
    <location>
        <begin position="60"/>
        <end position="70"/>
    </location>
</feature>
<feature type="region of interest" description="Disordered" evidence="1">
    <location>
        <begin position="57"/>
        <end position="77"/>
    </location>
</feature>
<gene>
    <name evidence="3" type="ORF">MICPUCDRAFT_41277</name>
</gene>
<dbReference type="GeneID" id="9686628"/>
<name>C1MZC1_MICPC</name>
<dbReference type="RefSeq" id="XP_003060932.1">
    <property type="nucleotide sequence ID" value="XM_003060886.1"/>
</dbReference>
<dbReference type="EMBL" id="GG663743">
    <property type="protein sequence ID" value="EEH54582.1"/>
    <property type="molecule type" value="Genomic_DNA"/>
</dbReference>
<dbReference type="InterPro" id="IPR036047">
    <property type="entry name" value="F-box-like_dom_sf"/>
</dbReference>
<feature type="domain" description="F-box" evidence="2">
    <location>
        <begin position="1"/>
        <end position="45"/>
    </location>
</feature>
<accession>C1MZC1</accession>
<evidence type="ECO:0000313" key="4">
    <source>
        <dbReference type="Proteomes" id="UP000001876"/>
    </source>
</evidence>
<evidence type="ECO:0000313" key="3">
    <source>
        <dbReference type="EMBL" id="EEH54582.1"/>
    </source>
</evidence>
<dbReference type="OMA" id="VECMARE"/>
<keyword evidence="4" id="KW-1185">Reference proteome</keyword>
<dbReference type="Proteomes" id="UP000001876">
    <property type="component" value="Unassembled WGS sequence"/>
</dbReference>
<evidence type="ECO:0000256" key="1">
    <source>
        <dbReference type="SAM" id="MobiDB-lite"/>
    </source>
</evidence>
<dbReference type="PROSITE" id="PS50181">
    <property type="entry name" value="FBOX"/>
    <property type="match status" value="1"/>
</dbReference>
<organism evidence="4">
    <name type="scientific">Micromonas pusilla (strain CCMP1545)</name>
    <name type="common">Picoplanktonic green alga</name>
    <dbReference type="NCBI Taxonomy" id="564608"/>
    <lineage>
        <taxon>Eukaryota</taxon>
        <taxon>Viridiplantae</taxon>
        <taxon>Chlorophyta</taxon>
        <taxon>Mamiellophyceae</taxon>
        <taxon>Mamiellales</taxon>
        <taxon>Mamiellaceae</taxon>
        <taxon>Micromonas</taxon>
    </lineage>
</organism>
<proteinExistence type="predicted"/>
<evidence type="ECO:0000259" key="2">
    <source>
        <dbReference type="PROSITE" id="PS50181"/>
    </source>
</evidence>
<dbReference type="OrthoDB" id="10622836at2759"/>
<reference evidence="3 4" key="1">
    <citation type="journal article" date="2009" name="Science">
        <title>Green evolution and dynamic adaptations revealed by genomes of the marine picoeukaryotes Micromonas.</title>
        <authorList>
            <person name="Worden A.Z."/>
            <person name="Lee J.H."/>
            <person name="Mock T."/>
            <person name="Rouze P."/>
            <person name="Simmons M.P."/>
            <person name="Aerts A.L."/>
            <person name="Allen A.E."/>
            <person name="Cuvelier M.L."/>
            <person name="Derelle E."/>
            <person name="Everett M.V."/>
            <person name="Foulon E."/>
            <person name="Grimwood J."/>
            <person name="Gundlach H."/>
            <person name="Henrissat B."/>
            <person name="Napoli C."/>
            <person name="McDonald S.M."/>
            <person name="Parker M.S."/>
            <person name="Rombauts S."/>
            <person name="Salamov A."/>
            <person name="Von Dassow P."/>
            <person name="Badger J.H."/>
            <person name="Coutinho P.M."/>
            <person name="Demir E."/>
            <person name="Dubchak I."/>
            <person name="Gentemann C."/>
            <person name="Eikrem W."/>
            <person name="Gready J.E."/>
            <person name="John U."/>
            <person name="Lanier W."/>
            <person name="Lindquist E.A."/>
            <person name="Lucas S."/>
            <person name="Mayer K.F."/>
            <person name="Moreau H."/>
            <person name="Not F."/>
            <person name="Otillar R."/>
            <person name="Panaud O."/>
            <person name="Pangilinan J."/>
            <person name="Paulsen I."/>
            <person name="Piegu B."/>
            <person name="Poliakov A."/>
            <person name="Robbens S."/>
            <person name="Schmutz J."/>
            <person name="Toulza E."/>
            <person name="Wyss T."/>
            <person name="Zelensky A."/>
            <person name="Zhou K."/>
            <person name="Armbrust E.V."/>
            <person name="Bhattacharya D."/>
            <person name="Goodenough U.W."/>
            <person name="Van de Peer Y."/>
            <person name="Grigoriev I.V."/>
        </authorList>
    </citation>
    <scope>NUCLEOTIDE SEQUENCE [LARGE SCALE GENOMIC DNA]</scope>
    <source>
        <strain evidence="3 4">CCMP1545</strain>
    </source>
</reference>